<dbReference type="EMBL" id="SJPP01000001">
    <property type="protein sequence ID" value="TWU14327.1"/>
    <property type="molecule type" value="Genomic_DNA"/>
</dbReference>
<comment type="caution">
    <text evidence="1">The sequence shown here is derived from an EMBL/GenBank/DDBJ whole genome shotgun (WGS) entry which is preliminary data.</text>
</comment>
<dbReference type="Proteomes" id="UP000320735">
    <property type="component" value="Unassembled WGS sequence"/>
</dbReference>
<reference evidence="1 2" key="1">
    <citation type="submission" date="2019-02" db="EMBL/GenBank/DDBJ databases">
        <title>Deep-cultivation of Planctomycetes and their phenomic and genomic characterization uncovers novel biology.</title>
        <authorList>
            <person name="Wiegand S."/>
            <person name="Jogler M."/>
            <person name="Boedeker C."/>
            <person name="Pinto D."/>
            <person name="Vollmers J."/>
            <person name="Rivas-Marin E."/>
            <person name="Kohn T."/>
            <person name="Peeters S.H."/>
            <person name="Heuer A."/>
            <person name="Rast P."/>
            <person name="Oberbeckmann S."/>
            <person name="Bunk B."/>
            <person name="Jeske O."/>
            <person name="Meyerdierks A."/>
            <person name="Storesund J.E."/>
            <person name="Kallscheuer N."/>
            <person name="Luecker S."/>
            <person name="Lage O.M."/>
            <person name="Pohl T."/>
            <person name="Merkel B.J."/>
            <person name="Hornburger P."/>
            <person name="Mueller R.-W."/>
            <person name="Bruemmer F."/>
            <person name="Labrenz M."/>
            <person name="Spormann A.M."/>
            <person name="Op Den Camp H."/>
            <person name="Overmann J."/>
            <person name="Amann R."/>
            <person name="Jetten M.S.M."/>
            <person name="Mascher T."/>
            <person name="Medema M.H."/>
            <person name="Devos D.P."/>
            <person name="Kaster A.-K."/>
            <person name="Ovreas L."/>
            <person name="Rohde M."/>
            <person name="Galperin M.Y."/>
            <person name="Jogler C."/>
        </authorList>
    </citation>
    <scope>NUCLEOTIDE SEQUENCE [LARGE SCALE GENOMIC DNA]</scope>
    <source>
        <strain evidence="1 2">CA54</strain>
    </source>
</reference>
<protein>
    <submittedName>
        <fullName evidence="1">Uncharacterized protein</fullName>
    </submittedName>
</protein>
<evidence type="ECO:0000313" key="1">
    <source>
        <dbReference type="EMBL" id="TWU14327.1"/>
    </source>
</evidence>
<keyword evidence="2" id="KW-1185">Reference proteome</keyword>
<sequence length="129" mass="14110">MYYMGLLRSLGVQIGRVAHGVSGDFLGCLSCNSLPGASWKSYRFLRLLNRKSCLANHSYAVVPEFDDRASTIVIERQAASWGTAANLQRIYRFLAIASTLARKLPVVIGTGCNSGMTQGRERCNVPLVV</sequence>
<evidence type="ECO:0000313" key="2">
    <source>
        <dbReference type="Proteomes" id="UP000320735"/>
    </source>
</evidence>
<dbReference type="AlphaFoldDB" id="A0A5C6BRE3"/>
<accession>A0A5C6BRE3</accession>
<proteinExistence type="predicted"/>
<gene>
    <name evidence="1" type="ORF">CA54_31720</name>
</gene>
<organism evidence="1 2">
    <name type="scientific">Symmachiella macrocystis</name>
    <dbReference type="NCBI Taxonomy" id="2527985"/>
    <lineage>
        <taxon>Bacteria</taxon>
        <taxon>Pseudomonadati</taxon>
        <taxon>Planctomycetota</taxon>
        <taxon>Planctomycetia</taxon>
        <taxon>Planctomycetales</taxon>
        <taxon>Planctomycetaceae</taxon>
        <taxon>Symmachiella</taxon>
    </lineage>
</organism>
<name>A0A5C6BRE3_9PLAN</name>